<dbReference type="Proteomes" id="UP000594943">
    <property type="component" value="Chromosome 1"/>
</dbReference>
<evidence type="ECO:0000313" key="2">
    <source>
        <dbReference type="Proteomes" id="UP000594943"/>
    </source>
</evidence>
<sequence length="66" mass="7222">MLPYVDVQPEIVCVDPLRFDTAPCDIRASTEPVVLNLVADQPDDFGTQCISGLSLRALSSRMLDTL</sequence>
<organism evidence="1 2">
    <name type="scientific">Burkholderia humptydooensis</name>
    <dbReference type="NCBI Taxonomy" id="430531"/>
    <lineage>
        <taxon>Bacteria</taxon>
        <taxon>Pseudomonadati</taxon>
        <taxon>Pseudomonadota</taxon>
        <taxon>Betaproteobacteria</taxon>
        <taxon>Burkholderiales</taxon>
        <taxon>Burkholderiaceae</taxon>
        <taxon>Burkholderia</taxon>
        <taxon>pseudomallei group</taxon>
    </lineage>
</organism>
<accession>A0A7T2U3I6</accession>
<gene>
    <name evidence="1" type="ORF">I6G56_07770</name>
</gene>
<dbReference type="AlphaFoldDB" id="A0A7T2U3I6"/>
<proteinExistence type="predicted"/>
<protein>
    <submittedName>
        <fullName evidence="1">Uncharacterized protein</fullName>
    </submittedName>
</protein>
<evidence type="ECO:0000313" key="1">
    <source>
        <dbReference type="EMBL" id="QPS44955.1"/>
    </source>
</evidence>
<dbReference type="EMBL" id="CP065686">
    <property type="protein sequence ID" value="QPS44955.1"/>
    <property type="molecule type" value="Genomic_DNA"/>
</dbReference>
<dbReference type="RefSeq" id="WP_144411948.1">
    <property type="nucleotide sequence ID" value="NZ_CP013380.1"/>
</dbReference>
<dbReference type="KEGG" id="bhg:I6G56_07770"/>
<reference evidence="1 2" key="1">
    <citation type="submission" date="2020-12" db="EMBL/GenBank/DDBJ databases">
        <title>FDA dAtabase for Regulatory Grade micrObial Sequences (FDA-ARGOS): Supporting development and validation of Infectious Disease Dx tests.</title>
        <authorList>
            <person name="Nelson B."/>
            <person name="Plummer A."/>
            <person name="Tallon L."/>
            <person name="Sadzewicz L."/>
            <person name="Zhao X."/>
            <person name="Boylan J."/>
            <person name="Ott S."/>
            <person name="Bowen H."/>
            <person name="Vavikolanu K."/>
            <person name="Mehta A."/>
            <person name="Aluvathingal J."/>
            <person name="Nadendla S."/>
            <person name="Myers T."/>
            <person name="Yan Y."/>
            <person name="Sichtig H."/>
        </authorList>
    </citation>
    <scope>NUCLEOTIDE SEQUENCE [LARGE SCALE GENOMIC DNA]</scope>
    <source>
        <strain evidence="1 2">FDAARGOS_899</strain>
    </source>
</reference>
<name>A0A7T2U3I6_9BURK</name>